<proteinExistence type="predicted"/>
<evidence type="ECO:0000256" key="1">
    <source>
        <dbReference type="ARBA" id="ARBA00022729"/>
    </source>
</evidence>
<dbReference type="Proteomes" id="UP000092584">
    <property type="component" value="Unassembled WGS sequence"/>
</dbReference>
<dbReference type="PANTHER" id="PTHR35340">
    <property type="entry name" value="PQQ ENZYME REPEAT PROTEIN-RELATED"/>
    <property type="match status" value="1"/>
</dbReference>
<dbReference type="AlphaFoldDB" id="A0A1B8TQK1"/>
<keyword evidence="5" id="KW-1185">Reference proteome</keyword>
<dbReference type="RefSeq" id="WP_065320248.1">
    <property type="nucleotide sequence ID" value="NZ_CP017477.1"/>
</dbReference>
<sequence>MRNIIFLSLLFVFKLNFAQETIGLVFNDINKTKSNGYTLINPISDTRTLLINNCGEVVHQWSFPDDNARNYYILENGNIFQSSGTYAEIRDWDNNILWSLNYQSELGFRIHHDIQPLPNGNFLVLVKDNYTDIEMFAVGMDTSYPNDVLALEKIVEIEPVGTNSANVVWEWKLFDHLVQEFDSSKPNYGSVANNPQLLNMNYEDGEGSNPIHANAIDYNPSLDQIAISARHLKEVFVIDHSTTTAQAASHSGGNYGKGGDFLWRWGNPEVYNKGTINDRKLGKQHDIKWITEGPDKGKMSVFNNDGYGTSTTFSSIHIIDQNDTNGVYSTGSGKFLPTDYFWSWDGTILNKVVWETAQSGVQIMANGNALINETSYGRITEVDRDGNVIWVYIIPVGSNINYNQFTEAVGNNAFRAHRYALDYKGFEGKTFNNTGIIENVNSISDNCSKILSVDNLFSDKLRVYPNPTNSYLNFNMHIDVINVYDVSGKNVLSKTNSKNINLENLKNGIYIVKVISDENYRVLKIIKN</sequence>
<evidence type="ECO:0000313" key="5">
    <source>
        <dbReference type="Proteomes" id="UP000092584"/>
    </source>
</evidence>
<dbReference type="InterPro" id="IPR026444">
    <property type="entry name" value="Secre_tail"/>
</dbReference>
<dbReference type="STRING" id="1774273.LPB03_15365"/>
<keyword evidence="1 2" id="KW-0732">Signal</keyword>
<dbReference type="GO" id="GO:0004062">
    <property type="term" value="F:aryl sulfotransferase activity"/>
    <property type="evidence" value="ECO:0007669"/>
    <property type="project" value="InterPro"/>
</dbReference>
<comment type="caution">
    <text evidence="4">The sequence shown here is derived from an EMBL/GenBank/DDBJ whole genome shotgun (WGS) entry which is preliminary data.</text>
</comment>
<evidence type="ECO:0000256" key="2">
    <source>
        <dbReference type="SAM" id="SignalP"/>
    </source>
</evidence>
<dbReference type="EMBL" id="LSFM01000025">
    <property type="protein sequence ID" value="OBY61891.1"/>
    <property type="molecule type" value="Genomic_DNA"/>
</dbReference>
<reference evidence="5" key="1">
    <citation type="submission" date="2016-02" db="EMBL/GenBank/DDBJ databases">
        <authorList>
            <person name="Shin S.-K."/>
            <person name="Yi H."/>
            <person name="Kim E."/>
        </authorList>
    </citation>
    <scope>NUCLEOTIDE SEQUENCE [LARGE SCALE GENOMIC DNA]</scope>
    <source>
        <strain evidence="5">LPB0003</strain>
    </source>
</reference>
<dbReference type="PANTHER" id="PTHR35340:SF5">
    <property type="entry name" value="ASST-DOMAIN-CONTAINING PROTEIN"/>
    <property type="match status" value="1"/>
</dbReference>
<evidence type="ECO:0000259" key="3">
    <source>
        <dbReference type="Pfam" id="PF18962"/>
    </source>
</evidence>
<name>A0A1B8TQK1_9FLAO</name>
<dbReference type="NCBIfam" id="TIGR04183">
    <property type="entry name" value="Por_Secre_tail"/>
    <property type="match status" value="1"/>
</dbReference>
<dbReference type="InterPro" id="IPR010262">
    <property type="entry name" value="Arylsulfotransferase_bact"/>
</dbReference>
<dbReference type="Pfam" id="PF18962">
    <property type="entry name" value="Por_Secre_tail"/>
    <property type="match status" value="1"/>
</dbReference>
<feature type="domain" description="Secretion system C-terminal sorting" evidence="3">
    <location>
        <begin position="463"/>
        <end position="526"/>
    </location>
</feature>
<feature type="chain" id="PRO_5008615430" description="Secretion system C-terminal sorting domain-containing protein" evidence="2">
    <location>
        <begin position="19"/>
        <end position="528"/>
    </location>
</feature>
<organism evidence="4 5">
    <name type="scientific">Polaribacter vadi</name>
    <dbReference type="NCBI Taxonomy" id="1774273"/>
    <lineage>
        <taxon>Bacteria</taxon>
        <taxon>Pseudomonadati</taxon>
        <taxon>Bacteroidota</taxon>
        <taxon>Flavobacteriia</taxon>
        <taxon>Flavobacteriales</taxon>
        <taxon>Flavobacteriaceae</taxon>
    </lineage>
</organism>
<evidence type="ECO:0000313" key="4">
    <source>
        <dbReference type="EMBL" id="OBY61891.1"/>
    </source>
</evidence>
<accession>A0A1B8TQK1</accession>
<gene>
    <name evidence="4" type="ORF">LPB3_13940</name>
</gene>
<dbReference type="Pfam" id="PF05935">
    <property type="entry name" value="Arylsulfotrans"/>
    <property type="match status" value="1"/>
</dbReference>
<feature type="signal peptide" evidence="2">
    <location>
        <begin position="1"/>
        <end position="18"/>
    </location>
</feature>
<dbReference type="InterPro" id="IPR053143">
    <property type="entry name" value="Arylsulfate_ST"/>
</dbReference>
<protein>
    <recommendedName>
        <fullName evidence="3">Secretion system C-terminal sorting domain-containing protein</fullName>
    </recommendedName>
</protein>
<dbReference type="OrthoDB" id="849076at2"/>
<dbReference type="KEGG" id="pob:LPB03_15365"/>